<feature type="domain" description="Bromo" evidence="4">
    <location>
        <begin position="189"/>
        <end position="259"/>
    </location>
</feature>
<feature type="compositionally biased region" description="Polar residues" evidence="3">
    <location>
        <begin position="639"/>
        <end position="664"/>
    </location>
</feature>
<protein>
    <recommendedName>
        <fullName evidence="4">Bromo domain-containing protein</fullName>
    </recommendedName>
</protein>
<dbReference type="PANTHER" id="PTHR22881:SF42">
    <property type="entry name" value="DNA-BINDING BROMODOMAIN-CONTAINING PROTEIN"/>
    <property type="match status" value="1"/>
</dbReference>
<feature type="compositionally biased region" description="Low complexity" evidence="3">
    <location>
        <begin position="160"/>
        <end position="172"/>
    </location>
</feature>
<dbReference type="Proteomes" id="UP000825729">
    <property type="component" value="Unassembled WGS sequence"/>
</dbReference>
<feature type="region of interest" description="Disordered" evidence="3">
    <location>
        <begin position="340"/>
        <end position="361"/>
    </location>
</feature>
<feature type="region of interest" description="Disordered" evidence="3">
    <location>
        <begin position="1"/>
        <end position="173"/>
    </location>
</feature>
<dbReference type="Pfam" id="PF00439">
    <property type="entry name" value="Bromodomain"/>
    <property type="match status" value="1"/>
</dbReference>
<feature type="region of interest" description="Disordered" evidence="3">
    <location>
        <begin position="688"/>
        <end position="782"/>
    </location>
</feature>
<feature type="compositionally biased region" description="Acidic residues" evidence="3">
    <location>
        <begin position="53"/>
        <end position="72"/>
    </location>
</feature>
<feature type="compositionally biased region" description="Polar residues" evidence="3">
    <location>
        <begin position="938"/>
        <end position="951"/>
    </location>
</feature>
<dbReference type="InterPro" id="IPR018359">
    <property type="entry name" value="Bromodomain_CS"/>
</dbReference>
<feature type="compositionally biased region" description="Acidic residues" evidence="3">
    <location>
        <begin position="120"/>
        <end position="133"/>
    </location>
</feature>
<dbReference type="PANTHER" id="PTHR22881">
    <property type="entry name" value="BROMODOMAIN CONTAINING PROTEIN"/>
    <property type="match status" value="1"/>
</dbReference>
<proteinExistence type="predicted"/>
<dbReference type="AlphaFoldDB" id="A0AAV7EZW0"/>
<gene>
    <name evidence="5" type="ORF">H6P81_006915</name>
</gene>
<dbReference type="InterPro" id="IPR001487">
    <property type="entry name" value="Bromodomain"/>
</dbReference>
<feature type="region of interest" description="Disordered" evidence="3">
    <location>
        <begin position="912"/>
        <end position="957"/>
    </location>
</feature>
<evidence type="ECO:0000256" key="1">
    <source>
        <dbReference type="ARBA" id="ARBA00023117"/>
    </source>
</evidence>
<dbReference type="PROSITE" id="PS50014">
    <property type="entry name" value="BROMODOMAIN_2"/>
    <property type="match status" value="1"/>
</dbReference>
<dbReference type="InterPro" id="IPR051831">
    <property type="entry name" value="Bromodomain_contain_prot"/>
</dbReference>
<evidence type="ECO:0000313" key="6">
    <source>
        <dbReference type="Proteomes" id="UP000825729"/>
    </source>
</evidence>
<accession>A0AAV7EZW0</accession>
<name>A0AAV7EZW0_ARIFI</name>
<feature type="compositionally biased region" description="Basic and acidic residues" evidence="3">
    <location>
        <begin position="141"/>
        <end position="156"/>
    </location>
</feature>
<dbReference type="SMART" id="SM00297">
    <property type="entry name" value="BROMO"/>
    <property type="match status" value="1"/>
</dbReference>
<reference evidence="5 6" key="1">
    <citation type="submission" date="2021-07" db="EMBL/GenBank/DDBJ databases">
        <title>The Aristolochia fimbriata genome: insights into angiosperm evolution, floral development and chemical biosynthesis.</title>
        <authorList>
            <person name="Jiao Y."/>
        </authorList>
    </citation>
    <scope>NUCLEOTIDE SEQUENCE [LARGE SCALE GENOMIC DNA]</scope>
    <source>
        <strain evidence="5">IBCAS-2021</strain>
        <tissue evidence="5">Leaf</tissue>
    </source>
</reference>
<evidence type="ECO:0000313" key="5">
    <source>
        <dbReference type="EMBL" id="KAG9454011.1"/>
    </source>
</evidence>
<dbReference type="EMBL" id="JAINDJ010000003">
    <property type="protein sequence ID" value="KAG9454011.1"/>
    <property type="molecule type" value="Genomic_DNA"/>
</dbReference>
<feature type="compositionally biased region" description="Basic residues" evidence="3">
    <location>
        <begin position="39"/>
        <end position="48"/>
    </location>
</feature>
<dbReference type="InterPro" id="IPR036427">
    <property type="entry name" value="Bromodomain-like_sf"/>
</dbReference>
<keyword evidence="6" id="KW-1185">Reference proteome</keyword>
<dbReference type="PRINTS" id="PR00503">
    <property type="entry name" value="BROMODOMAIN"/>
</dbReference>
<evidence type="ECO:0000259" key="4">
    <source>
        <dbReference type="PROSITE" id="PS50014"/>
    </source>
</evidence>
<evidence type="ECO:0000256" key="3">
    <source>
        <dbReference type="SAM" id="MobiDB-lite"/>
    </source>
</evidence>
<dbReference type="CDD" id="cd04369">
    <property type="entry name" value="Bromodomain"/>
    <property type="match status" value="1"/>
</dbReference>
<dbReference type="Gene3D" id="1.20.920.10">
    <property type="entry name" value="Bromodomain-like"/>
    <property type="match status" value="1"/>
</dbReference>
<comment type="caution">
    <text evidence="5">The sequence shown here is derived from an EMBL/GenBank/DDBJ whole genome shotgun (WGS) entry which is preliminary data.</text>
</comment>
<dbReference type="SUPFAM" id="SSF47370">
    <property type="entry name" value="Bromodomain"/>
    <property type="match status" value="1"/>
</dbReference>
<feature type="compositionally biased region" description="Basic residues" evidence="3">
    <location>
        <begin position="10"/>
        <end position="22"/>
    </location>
</feature>
<dbReference type="PROSITE" id="PS00633">
    <property type="entry name" value="BROMODOMAIN_1"/>
    <property type="match status" value="1"/>
</dbReference>
<organism evidence="5 6">
    <name type="scientific">Aristolochia fimbriata</name>
    <name type="common">White veined hardy Dutchman's pipe vine</name>
    <dbReference type="NCBI Taxonomy" id="158543"/>
    <lineage>
        <taxon>Eukaryota</taxon>
        <taxon>Viridiplantae</taxon>
        <taxon>Streptophyta</taxon>
        <taxon>Embryophyta</taxon>
        <taxon>Tracheophyta</taxon>
        <taxon>Spermatophyta</taxon>
        <taxon>Magnoliopsida</taxon>
        <taxon>Magnoliidae</taxon>
        <taxon>Piperales</taxon>
        <taxon>Aristolochiaceae</taxon>
        <taxon>Aristolochia</taxon>
    </lineage>
</organism>
<evidence type="ECO:0000256" key="2">
    <source>
        <dbReference type="PROSITE-ProRule" id="PRU00035"/>
    </source>
</evidence>
<sequence length="957" mass="104696">MGKIAEPTARKGRKPTKKKGRPPHPESEARRPAADPRRSLRQLSRRQHHYSEYYDDFYELGDEEEEEEEEEEERRREKKLKLVLKVPPKANNHRLPAATDSSDGDDRSKRPVKKRKIDGFNDDDDDIDVEDDECVRSIASGDEKQQGNQGRAREETAGDSASGSPVSGSPSATLLPDAKVLEIILDKLQKKDTYGVYAEPVDPEELPDYHEVIEHPMDFGTVRKKLATGVYSTLEQFEGDVFLICTNAMQYNAPDTIYFRQARAIQELAKKRFEKMKADEPKTAQKTKLTAAIEKPVKKPLTKPVSDHIRSDVSPAVTVAAPSDACTLTNTAAGGGVEKAGNADSLATDKNSHSVENKMDKTEELPAKGFQPKFGRKPLDENRRATYNVSSLPVTRTDSVYSIFESEVKQLVAVGLQSDHSYARSLARFAAVLGPTAWKVASKRIEQALPAGCKFGRGWVGEYEPLPTSVLMLEDRTEKQLACNSKLYTRTEPTKDETGEKSKVTAQHFSQNVRLVLTPCSRSSAEAATQLIVEPSKEVSLRVPALEAKPGLFGTMAMPQQQKIPLTMVPTKPEAAVMKPVEMSCSTSGTSNLVDTSSRRPEQCAEVTSSRLLEMVSRNRNFVPSPFKQPEVNIHANYNASRTGSSSMGLPNGEASSNTGSNRGSRVPLNAVSAHQAVLPSFFAASHQSASHQSASHQSASHQSASHQSASHQSASHQSASHQSTSHQSASHQSASHQSASHQSASHQSASHQSASHQSASHQSASHQSASHQSASHQQQVDDPVKLMRMLSGKMSQGPPQLNSTNPPTVVDSQIMSSVPFLRRDDSSASAAAARAWMSIGPASPFNTTRESHTTISMKPENIFVSPTFAQAPNLASQESRFRNSRSGVFPQNAVPDLSRFHMQSPWQDVLPNSQQKQKKDCLPPDLNIDFQPPASPVRQSSGIRVDSQQPDLALQL</sequence>
<feature type="compositionally biased region" description="Low complexity" evidence="3">
    <location>
        <begin position="688"/>
        <end position="779"/>
    </location>
</feature>
<feature type="compositionally biased region" description="Basic and acidic residues" evidence="3">
    <location>
        <begin position="23"/>
        <end position="38"/>
    </location>
</feature>
<keyword evidence="1 2" id="KW-0103">Bromodomain</keyword>
<feature type="compositionally biased region" description="Basic and acidic residues" evidence="3">
    <location>
        <begin position="350"/>
        <end position="361"/>
    </location>
</feature>
<feature type="region of interest" description="Disordered" evidence="3">
    <location>
        <begin position="639"/>
        <end position="667"/>
    </location>
</feature>